<dbReference type="PANTHER" id="PTHR33525">
    <property type="match status" value="1"/>
</dbReference>
<dbReference type="CDD" id="cd00077">
    <property type="entry name" value="HDc"/>
    <property type="match status" value="1"/>
</dbReference>
<evidence type="ECO:0000313" key="2">
    <source>
        <dbReference type="EMBL" id="GAX61096.1"/>
    </source>
</evidence>
<comment type="caution">
    <text evidence="2">The sequence shown here is derived from an EMBL/GenBank/DDBJ whole genome shotgun (WGS) entry which is preliminary data.</text>
</comment>
<name>A0A286TYZ6_9BACT</name>
<sequence length="274" mass="31144">MALRVIEVTADPKSSANDLMAIISPDVSLTTKILKIANSPFYGLTREISSLQHAVTVLGFKEIRNLVISTVAFDSFKNIKQGGRFDINKFWKHSFYCALAAKAIAVDLKIKSNELFVAGLVHDIGKLAMFITFPSEFMMQLEIMSPLKIKYTAFEGEKDVFGMTHDEVGMRLLKKWMFPESLINAVGYHHHPQEADNKSHFPIIVHVADILTHIHEMQEEDEEGEYTNTELFYGDAIELAQSFGIDWNLLDLSRLQQTLKENIKNEAETIKLFF</sequence>
<dbReference type="GO" id="GO:0016787">
    <property type="term" value="F:hydrolase activity"/>
    <property type="evidence" value="ECO:0007669"/>
    <property type="project" value="UniProtKB-KW"/>
</dbReference>
<evidence type="ECO:0000313" key="3">
    <source>
        <dbReference type="Proteomes" id="UP000218542"/>
    </source>
</evidence>
<accession>A0A286TYZ6</accession>
<dbReference type="EMBL" id="BAOS01000017">
    <property type="protein sequence ID" value="GAX61096.1"/>
    <property type="molecule type" value="Genomic_DNA"/>
</dbReference>
<dbReference type="SUPFAM" id="SSF109604">
    <property type="entry name" value="HD-domain/PDEase-like"/>
    <property type="match status" value="1"/>
</dbReference>
<keyword evidence="3" id="KW-1185">Reference proteome</keyword>
<organism evidence="2 3">
    <name type="scientific">Candidatus Scalindua japonica</name>
    <dbReference type="NCBI Taxonomy" id="1284222"/>
    <lineage>
        <taxon>Bacteria</taxon>
        <taxon>Pseudomonadati</taxon>
        <taxon>Planctomycetota</taxon>
        <taxon>Candidatus Brocadiia</taxon>
        <taxon>Candidatus Brocadiales</taxon>
        <taxon>Candidatus Scalinduaceae</taxon>
        <taxon>Candidatus Scalindua</taxon>
    </lineage>
</organism>
<dbReference type="AlphaFoldDB" id="A0A286TYZ6"/>
<dbReference type="Pfam" id="PF08668">
    <property type="entry name" value="HDOD"/>
    <property type="match status" value="1"/>
</dbReference>
<evidence type="ECO:0000259" key="1">
    <source>
        <dbReference type="PROSITE" id="PS51833"/>
    </source>
</evidence>
<proteinExistence type="predicted"/>
<dbReference type="InterPro" id="IPR052340">
    <property type="entry name" value="RNase_Y/CdgJ"/>
</dbReference>
<dbReference type="InterPro" id="IPR013976">
    <property type="entry name" value="HDOD"/>
</dbReference>
<feature type="domain" description="HDOD" evidence="1">
    <location>
        <begin position="1"/>
        <end position="192"/>
    </location>
</feature>
<dbReference type="PROSITE" id="PS51833">
    <property type="entry name" value="HDOD"/>
    <property type="match status" value="1"/>
</dbReference>
<reference evidence="3" key="1">
    <citation type="journal article" date="2017" name="Environ. Microbiol. Rep.">
        <title>Genetic Diversity of Marine Anaerobic Ammonium-Oxidizing Bacteria as Revealed by Genomic and Proteomic Analyses of 'Candidatus Scalindua japonica'.</title>
        <authorList>
            <person name="Oshiki M."/>
            <person name="Mizuto K."/>
            <person name="Kimura Z."/>
            <person name="Kindaichi T."/>
            <person name="Satoh H."/>
            <person name="Okabe S."/>
        </authorList>
    </citation>
    <scope>NUCLEOTIDE SEQUENCE [LARGE SCALE GENOMIC DNA]</scope>
    <source>
        <strain evidence="3">husup-a2</strain>
    </source>
</reference>
<dbReference type="Proteomes" id="UP000218542">
    <property type="component" value="Unassembled WGS sequence"/>
</dbReference>
<dbReference type="InterPro" id="IPR006675">
    <property type="entry name" value="HDIG_dom"/>
</dbReference>
<dbReference type="InterPro" id="IPR003607">
    <property type="entry name" value="HD/PDEase_dom"/>
</dbReference>
<dbReference type="PANTHER" id="PTHR33525:SF3">
    <property type="entry name" value="RIBONUCLEASE Y"/>
    <property type="match status" value="1"/>
</dbReference>
<gene>
    <name evidence="2" type="ORF">SCALIN_C17_0130</name>
</gene>
<dbReference type="Gene3D" id="1.10.3210.10">
    <property type="entry name" value="Hypothetical protein af1432"/>
    <property type="match status" value="1"/>
</dbReference>
<keyword evidence="2" id="KW-0378">Hydrolase</keyword>
<dbReference type="NCBIfam" id="TIGR00277">
    <property type="entry name" value="HDIG"/>
    <property type="match status" value="1"/>
</dbReference>
<protein>
    <submittedName>
        <fullName evidence="2">Metal dependent phosphohydrolase</fullName>
    </submittedName>
</protein>